<dbReference type="InParanoid" id="A0A6I8V1G9"/>
<dbReference type="GO" id="GO:0005783">
    <property type="term" value="C:endoplasmic reticulum"/>
    <property type="evidence" value="ECO:0007669"/>
    <property type="project" value="InterPro"/>
</dbReference>
<evidence type="ECO:0000256" key="1">
    <source>
        <dbReference type="ARBA" id="ARBA00000900"/>
    </source>
</evidence>
<evidence type="ECO:0000313" key="15">
    <source>
        <dbReference type="RefSeq" id="XP_002135519.2"/>
    </source>
</evidence>
<sequence>MESAPSSSGTGCNVPATGTADTEGHVSATNAEQNNGHRDSTTTQLVPEEEGAAASSSATSDSLTGSSLPRGNIADLSTDSPAAGGSSSGAADPERVDPSVYECNICFDTATDAVVTMCGHLFCWPCLHQWFLRRPLVKLCPVCKGTIDNDKVIPIYGRNAEHQVDPRNRIPARPAGQRREPMPARFGLRHPGDILMFFGTPTAENQDAQTLSKMFIYVALLCIAWLFFS</sequence>
<evidence type="ECO:0000313" key="14">
    <source>
        <dbReference type="Proteomes" id="UP000001819"/>
    </source>
</evidence>
<dbReference type="GO" id="GO:0006511">
    <property type="term" value="P:ubiquitin-dependent protein catabolic process"/>
    <property type="evidence" value="ECO:0007669"/>
    <property type="project" value="InterPro"/>
</dbReference>
<evidence type="ECO:0000256" key="11">
    <source>
        <dbReference type="PROSITE-ProRule" id="PRU00175"/>
    </source>
</evidence>
<feature type="compositionally biased region" description="Low complexity" evidence="12">
    <location>
        <begin position="79"/>
        <end position="91"/>
    </location>
</feature>
<feature type="domain" description="RING-type" evidence="13">
    <location>
        <begin position="103"/>
        <end position="144"/>
    </location>
</feature>
<dbReference type="UniPathway" id="UPA00143"/>
<evidence type="ECO:0000256" key="3">
    <source>
        <dbReference type="ARBA" id="ARBA00004906"/>
    </source>
</evidence>
<evidence type="ECO:0000256" key="5">
    <source>
        <dbReference type="ARBA" id="ARBA00022679"/>
    </source>
</evidence>
<evidence type="ECO:0000256" key="6">
    <source>
        <dbReference type="ARBA" id="ARBA00022723"/>
    </source>
</evidence>
<dbReference type="GO" id="GO:0008270">
    <property type="term" value="F:zinc ion binding"/>
    <property type="evidence" value="ECO:0007669"/>
    <property type="project" value="UniProtKB-KW"/>
</dbReference>
<dbReference type="PANTHER" id="PTHR12313">
    <property type="entry name" value="E3 UBIQUITIN-PROTEIN LIGASE RNF5-RELATED"/>
    <property type="match status" value="1"/>
</dbReference>
<keyword evidence="7 11" id="KW-0863">Zinc-finger</keyword>
<comment type="pathway">
    <text evidence="3">Protein modification; protein ubiquitination.</text>
</comment>
<dbReference type="RefSeq" id="XP_002135519.2">
    <property type="nucleotide sequence ID" value="XM_002135483.3"/>
</dbReference>
<evidence type="ECO:0000256" key="8">
    <source>
        <dbReference type="ARBA" id="ARBA00022786"/>
    </source>
</evidence>
<comment type="subcellular location">
    <subcellularLocation>
        <location evidence="2">Endomembrane system</location>
    </subcellularLocation>
</comment>
<dbReference type="GO" id="GO:0061630">
    <property type="term" value="F:ubiquitin protein ligase activity"/>
    <property type="evidence" value="ECO:0007669"/>
    <property type="project" value="UniProtKB-EC"/>
</dbReference>
<accession>A0A6I8V1G9</accession>
<proteinExistence type="predicted"/>
<dbReference type="InterPro" id="IPR045103">
    <property type="entry name" value="RNF5/RNF185-like"/>
</dbReference>
<dbReference type="SUPFAM" id="SSF57850">
    <property type="entry name" value="RING/U-box"/>
    <property type="match status" value="1"/>
</dbReference>
<dbReference type="Gene3D" id="3.30.40.10">
    <property type="entry name" value="Zinc/RING finger domain, C3HC4 (zinc finger)"/>
    <property type="match status" value="1"/>
</dbReference>
<dbReference type="InterPro" id="IPR001841">
    <property type="entry name" value="Znf_RING"/>
</dbReference>
<comment type="catalytic activity">
    <reaction evidence="1">
        <text>S-ubiquitinyl-[E2 ubiquitin-conjugating enzyme]-L-cysteine + [acceptor protein]-L-lysine = [E2 ubiquitin-conjugating enzyme]-L-cysteine + N(6)-ubiquitinyl-[acceptor protein]-L-lysine.</text>
        <dbReference type="EC" id="2.3.2.27"/>
    </reaction>
</comment>
<dbReference type="GO" id="GO:0016567">
    <property type="term" value="P:protein ubiquitination"/>
    <property type="evidence" value="ECO:0007669"/>
    <property type="project" value="UniProtKB-UniPathway"/>
</dbReference>
<dbReference type="SMART" id="SM00184">
    <property type="entry name" value="RING"/>
    <property type="match status" value="1"/>
</dbReference>
<protein>
    <recommendedName>
        <fullName evidence="4">RING-type E3 ubiquitin transferase</fullName>
        <ecNumber evidence="4">2.3.2.27</ecNumber>
    </recommendedName>
</protein>
<dbReference type="PROSITE" id="PS50089">
    <property type="entry name" value="ZF_RING_2"/>
    <property type="match status" value="1"/>
</dbReference>
<dbReference type="KEGG" id="dpo:6900180"/>
<evidence type="ECO:0000256" key="2">
    <source>
        <dbReference type="ARBA" id="ARBA00004308"/>
    </source>
</evidence>
<evidence type="ECO:0000259" key="13">
    <source>
        <dbReference type="PROSITE" id="PS50089"/>
    </source>
</evidence>
<gene>
    <name evidence="15" type="primary">LOC6900180</name>
</gene>
<name>A0A6I8V1G9_DROPS</name>
<organism evidence="14 15">
    <name type="scientific">Drosophila pseudoobscura pseudoobscura</name>
    <name type="common">Fruit fly</name>
    <dbReference type="NCBI Taxonomy" id="46245"/>
    <lineage>
        <taxon>Eukaryota</taxon>
        <taxon>Metazoa</taxon>
        <taxon>Ecdysozoa</taxon>
        <taxon>Arthropoda</taxon>
        <taxon>Hexapoda</taxon>
        <taxon>Insecta</taxon>
        <taxon>Pterygota</taxon>
        <taxon>Neoptera</taxon>
        <taxon>Endopterygota</taxon>
        <taxon>Diptera</taxon>
        <taxon>Brachycera</taxon>
        <taxon>Muscomorpha</taxon>
        <taxon>Ephydroidea</taxon>
        <taxon>Drosophilidae</taxon>
        <taxon>Drosophila</taxon>
        <taxon>Sophophora</taxon>
    </lineage>
</organism>
<dbReference type="EC" id="2.3.2.27" evidence="4"/>
<dbReference type="InterPro" id="IPR013083">
    <property type="entry name" value="Znf_RING/FYVE/PHD"/>
</dbReference>
<evidence type="ECO:0000256" key="4">
    <source>
        <dbReference type="ARBA" id="ARBA00012483"/>
    </source>
</evidence>
<evidence type="ECO:0000256" key="12">
    <source>
        <dbReference type="SAM" id="MobiDB-lite"/>
    </source>
</evidence>
<dbReference type="Proteomes" id="UP000001819">
    <property type="component" value="Chromosome X"/>
</dbReference>
<keyword evidence="6" id="KW-0479">Metal-binding</keyword>
<keyword evidence="5" id="KW-0808">Transferase</keyword>
<keyword evidence="14" id="KW-1185">Reference proteome</keyword>
<dbReference type="Pfam" id="PF13920">
    <property type="entry name" value="zf-C3HC4_3"/>
    <property type="match status" value="1"/>
</dbReference>
<keyword evidence="9" id="KW-0862">Zinc</keyword>
<dbReference type="AlphaFoldDB" id="A0A6I8V1G9"/>
<evidence type="ECO:0000256" key="10">
    <source>
        <dbReference type="ARBA" id="ARBA00023136"/>
    </source>
</evidence>
<feature type="compositionally biased region" description="Polar residues" evidence="12">
    <location>
        <begin position="1"/>
        <end position="11"/>
    </location>
</feature>
<dbReference type="PROSITE" id="PS00518">
    <property type="entry name" value="ZF_RING_1"/>
    <property type="match status" value="1"/>
</dbReference>
<evidence type="ECO:0000256" key="7">
    <source>
        <dbReference type="ARBA" id="ARBA00022771"/>
    </source>
</evidence>
<feature type="compositionally biased region" description="Low complexity" evidence="12">
    <location>
        <begin position="52"/>
        <end position="68"/>
    </location>
</feature>
<keyword evidence="10" id="KW-0472">Membrane</keyword>
<evidence type="ECO:0000256" key="9">
    <source>
        <dbReference type="ARBA" id="ARBA00022833"/>
    </source>
</evidence>
<dbReference type="InterPro" id="IPR017907">
    <property type="entry name" value="Znf_RING_CS"/>
</dbReference>
<reference evidence="15" key="1">
    <citation type="submission" date="2025-08" db="UniProtKB">
        <authorList>
            <consortium name="RefSeq"/>
        </authorList>
    </citation>
    <scope>IDENTIFICATION</scope>
    <source>
        <strain evidence="15">MV-25-SWS-2005</strain>
        <tissue evidence="15">Whole body</tissue>
    </source>
</reference>
<feature type="region of interest" description="Disordered" evidence="12">
    <location>
        <begin position="1"/>
        <end position="95"/>
    </location>
</feature>
<keyword evidence="8" id="KW-0833">Ubl conjugation pathway</keyword>